<name>A0A6I1GEW4_9BIFI</name>
<organism evidence="2 3">
    <name type="scientific">Bifidobacterium leontopitheci</name>
    <dbReference type="NCBI Taxonomy" id="2650774"/>
    <lineage>
        <taxon>Bacteria</taxon>
        <taxon>Bacillati</taxon>
        <taxon>Actinomycetota</taxon>
        <taxon>Actinomycetes</taxon>
        <taxon>Bifidobacteriales</taxon>
        <taxon>Bifidobacteriaceae</taxon>
        <taxon>Bifidobacterium</taxon>
    </lineage>
</organism>
<evidence type="ECO:0000256" key="1">
    <source>
        <dbReference type="SAM" id="MobiDB-lite"/>
    </source>
</evidence>
<feature type="region of interest" description="Disordered" evidence="1">
    <location>
        <begin position="230"/>
        <end position="281"/>
    </location>
</feature>
<evidence type="ECO:0000313" key="2">
    <source>
        <dbReference type="EMBL" id="KAB7790164.1"/>
    </source>
</evidence>
<reference evidence="2 3" key="1">
    <citation type="submission" date="2019-09" db="EMBL/GenBank/DDBJ databases">
        <title>Characterization of the phylogenetic diversity of two novel species belonging to the genus Bifidobacterium: Bifidobacterium cebidarum sp. nov. and Bifidobacterium leontopitheci sp. nov.</title>
        <authorList>
            <person name="Lugli G.A."/>
            <person name="Duranti S."/>
            <person name="Milani C."/>
            <person name="Turroni F."/>
            <person name="Ventura M."/>
        </authorList>
    </citation>
    <scope>NUCLEOTIDE SEQUENCE [LARGE SCALE GENOMIC DNA]</scope>
    <source>
        <strain evidence="2 3">LMG 31471</strain>
    </source>
</reference>
<feature type="compositionally biased region" description="Gly residues" evidence="1">
    <location>
        <begin position="346"/>
        <end position="363"/>
    </location>
</feature>
<dbReference type="EMBL" id="WBVT01000019">
    <property type="protein sequence ID" value="KAB7790164.1"/>
    <property type="molecule type" value="Genomic_DNA"/>
</dbReference>
<keyword evidence="3" id="KW-1185">Reference proteome</keyword>
<sequence>MANRVTWDDNLGNVFDNMVDAVGGVSDLVADVFEGAVSKAKNALDTFFAVCNTNSSLGTTNEQVLTEIANSPHWVVSNADGQEREAGQAVQAVDKVSKQIDASASFEGETAEKAIEYGKNIVNLKYDETLAEQTSTMNDIANRANSVIDYVRNHRDGLPGSKLDQQSTDMLNGVRNVVVHIPVLNKIIDTAGWSNPVEKINMYLANNREKAAGDLLDDVKEQFRQAVGGDLRPVALPEPESTGGSPIPIPIPVPDPDPDDNTGDDGRVPGPGTYLGGGAYDLNGDGDPDYYDYNLDGVPDVWVDSDGDGIPDIYDTYDDNDPQQRKTIEDATEQVKQNIANNHRNNGGGSDNGGNSGDSGNGSGNNWNNSNDSNGGDSQDFDIDGGNTGYYEPIPGPPDPPTPTPDPYDTYNPYNPPTYDPYNPPSSELRPKSWTWFIKGYQTGLWGTCPGIPPGSVPPAVPGVVWCS</sequence>
<feature type="compositionally biased region" description="Pro residues" evidence="1">
    <location>
        <begin position="394"/>
        <end position="406"/>
    </location>
</feature>
<feature type="compositionally biased region" description="Acidic residues" evidence="1">
    <location>
        <begin position="303"/>
        <end position="321"/>
    </location>
</feature>
<feature type="region of interest" description="Disordered" evidence="1">
    <location>
        <begin position="302"/>
        <end position="323"/>
    </location>
</feature>
<feature type="region of interest" description="Disordered" evidence="1">
    <location>
        <begin position="340"/>
        <end position="427"/>
    </location>
</feature>
<accession>A0A6I1GEW4</accession>
<evidence type="ECO:0000313" key="3">
    <source>
        <dbReference type="Proteomes" id="UP000441772"/>
    </source>
</evidence>
<proteinExistence type="predicted"/>
<protein>
    <submittedName>
        <fullName evidence="2">Uncharacterized protein</fullName>
    </submittedName>
</protein>
<feature type="non-terminal residue" evidence="2">
    <location>
        <position position="468"/>
    </location>
</feature>
<feature type="compositionally biased region" description="Low complexity" evidence="1">
    <location>
        <begin position="364"/>
        <end position="378"/>
    </location>
</feature>
<dbReference type="Proteomes" id="UP000441772">
    <property type="component" value="Unassembled WGS sequence"/>
</dbReference>
<dbReference type="AlphaFoldDB" id="A0A6I1GEW4"/>
<feature type="compositionally biased region" description="Pro residues" evidence="1">
    <location>
        <begin position="414"/>
        <end position="424"/>
    </location>
</feature>
<comment type="caution">
    <text evidence="2">The sequence shown here is derived from an EMBL/GenBank/DDBJ whole genome shotgun (WGS) entry which is preliminary data.</text>
</comment>
<gene>
    <name evidence="2" type="ORF">F7D09_1300</name>
</gene>